<evidence type="ECO:0000256" key="1">
    <source>
        <dbReference type="ARBA" id="ARBA00022729"/>
    </source>
</evidence>
<dbReference type="InterPro" id="IPR026444">
    <property type="entry name" value="Secre_tail"/>
</dbReference>
<reference evidence="4 5" key="1">
    <citation type="submission" date="2018-07" db="EMBL/GenBank/DDBJ databases">
        <title>Genomic Encyclopedia of Type Strains, Phase III (KMG-III): the genomes of soil and plant-associated and newly described type strains.</title>
        <authorList>
            <person name="Whitman W."/>
        </authorList>
    </citation>
    <scope>NUCLEOTIDE SEQUENCE [LARGE SCALE GENOMIC DNA]</scope>
    <source>
        <strain evidence="4 5">CECT 7946</strain>
    </source>
</reference>
<accession>A0A3D9HD52</accession>
<evidence type="ECO:0000313" key="4">
    <source>
        <dbReference type="EMBL" id="RED46926.1"/>
    </source>
</evidence>
<keyword evidence="1" id="KW-0732">Signal</keyword>
<sequence length="650" mass="72700">MFFVQLANAQFLWYENETNTYQIEFESTDSGTFSTDVTNPDDTGININPIVSKFDREEGLSAFLKFDLYQPVTDFSGYAVTFKAYIDIPTASLTPNNSKISVHLSHPTVSSESEIELNFTVGQEWETFTFNFNGTSISNEVINANGYHFIKIGFANGTTSIPATTYYIDSISGTTDQFVDVASQPASWLSGSWGITFPVYGGERLDSEVAGGYDYSAGAQEIVDELPATGHVITNLTNFAKSYYFTLRDNPNVDIATEIDELLVPSLENEAIIFDVLQKFQDAGKKNILYISTNYFDRLGPDESDNADFNTAHAAWVTYYTNNFAGNEYLAYRDLIQGFILRIKDYADGYWLDTTSELNDDGHLEDFVQMIRDADPSAIMGAQPEGLYFTDENGVNIRVDSDGLNDDDDTDYKVIKFEANCTYQDFTKGHVTPLGQGAPPNSWAYEEFTIPAMVDNPWSMFEGNTVLKHAWFPVRERWHVSSQPIVFGIEDGYRFAKKLVTANAGVTFATTIDDVNDKGYMMPDEMLIMKAINDRLLSIPITDCVPYVRPDGAFLVGETLSTNSDDFINKSDVKFYPNPVTDRLTITRTAMEENYITVVNVLGTKVITKTWDNGTTTTQLDLSALNSGIYFVKLSNGNNYSITRKIIVSK</sequence>
<comment type="caution">
    <text evidence="4">The sequence shown here is derived from an EMBL/GenBank/DDBJ whole genome shotgun (WGS) entry which is preliminary data.</text>
</comment>
<dbReference type="NCBIfam" id="TIGR04183">
    <property type="entry name" value="Por_Secre_tail"/>
    <property type="match status" value="1"/>
</dbReference>
<dbReference type="Pfam" id="PF26376">
    <property type="entry name" value="Mef1"/>
    <property type="match status" value="1"/>
</dbReference>
<dbReference type="AlphaFoldDB" id="A0A3D9HD52"/>
<dbReference type="Proteomes" id="UP000256980">
    <property type="component" value="Unassembled WGS sequence"/>
</dbReference>
<evidence type="ECO:0000259" key="2">
    <source>
        <dbReference type="Pfam" id="PF18962"/>
    </source>
</evidence>
<dbReference type="Gene3D" id="2.60.120.260">
    <property type="entry name" value="Galactose-binding domain-like"/>
    <property type="match status" value="1"/>
</dbReference>
<protein>
    <submittedName>
        <fullName evidence="4">Putative secreted protein (Por secretion system target)</fullName>
    </submittedName>
</protein>
<organism evidence="4 5">
    <name type="scientific">Winogradskyella eximia</name>
    <dbReference type="NCBI Taxonomy" id="262006"/>
    <lineage>
        <taxon>Bacteria</taxon>
        <taxon>Pseudomonadati</taxon>
        <taxon>Bacteroidota</taxon>
        <taxon>Flavobacteriia</taxon>
        <taxon>Flavobacteriales</taxon>
        <taxon>Flavobacteriaceae</taxon>
        <taxon>Winogradskyella</taxon>
    </lineage>
</organism>
<dbReference type="EMBL" id="QRDV01000001">
    <property type="protein sequence ID" value="RED46926.1"/>
    <property type="molecule type" value="Genomic_DNA"/>
</dbReference>
<name>A0A3D9HD52_9FLAO</name>
<evidence type="ECO:0000313" key="5">
    <source>
        <dbReference type="Proteomes" id="UP000256980"/>
    </source>
</evidence>
<feature type="domain" description="Secretion system C-terminal sorting" evidence="2">
    <location>
        <begin position="576"/>
        <end position="648"/>
    </location>
</feature>
<proteinExistence type="predicted"/>
<dbReference type="SMR" id="A0A3D9HD52"/>
<dbReference type="Pfam" id="PF18962">
    <property type="entry name" value="Por_Secre_tail"/>
    <property type="match status" value="1"/>
</dbReference>
<feature type="domain" description="Endo-alpha(1,4)-fucoidanase Mef1" evidence="3">
    <location>
        <begin position="185"/>
        <end position="559"/>
    </location>
</feature>
<dbReference type="InterPro" id="IPR058589">
    <property type="entry name" value="Mef1"/>
</dbReference>
<evidence type="ECO:0000259" key="3">
    <source>
        <dbReference type="Pfam" id="PF26376"/>
    </source>
</evidence>
<gene>
    <name evidence="4" type="ORF">DFQ10_101703</name>
</gene>
<keyword evidence="5" id="KW-1185">Reference proteome</keyword>